<dbReference type="InterPro" id="IPR033124">
    <property type="entry name" value="Ser_caboxypep_his_AS"/>
</dbReference>
<organism evidence="8 9">
    <name type="scientific">Agaricus bisporus var. burnettii</name>
    <dbReference type="NCBI Taxonomy" id="192524"/>
    <lineage>
        <taxon>Eukaryota</taxon>
        <taxon>Fungi</taxon>
        <taxon>Dikarya</taxon>
        <taxon>Basidiomycota</taxon>
        <taxon>Agaricomycotina</taxon>
        <taxon>Agaricomycetes</taxon>
        <taxon>Agaricomycetidae</taxon>
        <taxon>Agaricales</taxon>
        <taxon>Agaricineae</taxon>
        <taxon>Agaricaceae</taxon>
        <taxon>Agaricus</taxon>
    </lineage>
</organism>
<dbReference type="PROSITE" id="PS00131">
    <property type="entry name" value="CARBOXYPEPT_SER_SER"/>
    <property type="match status" value="1"/>
</dbReference>
<keyword evidence="3 7" id="KW-0645">Protease</keyword>
<evidence type="ECO:0000256" key="2">
    <source>
        <dbReference type="ARBA" id="ARBA00022645"/>
    </source>
</evidence>
<feature type="signal peptide" evidence="7">
    <location>
        <begin position="1"/>
        <end position="17"/>
    </location>
</feature>
<dbReference type="InterPro" id="IPR018202">
    <property type="entry name" value="Ser_caboxypep_ser_AS"/>
</dbReference>
<evidence type="ECO:0000256" key="5">
    <source>
        <dbReference type="ARBA" id="ARBA00022801"/>
    </source>
</evidence>
<evidence type="ECO:0000313" key="8">
    <source>
        <dbReference type="EMBL" id="KAF7785211.1"/>
    </source>
</evidence>
<keyword evidence="6" id="KW-0325">Glycoprotein</keyword>
<sequence length="517" mass="57576">MLTSLVLLALGILRSAAQHPYHANSLFSTPSSSMRPWLNLNHPEQQYYYNTAVTDSPRGPLSSLSLSSVDENEYTVLSDHPLYPDYNVRIKKSRFCDETVNGFTGYIDIEARHLFFYFFESRNDPDKDEVIFWTNGGPGCSSSLGLFFELGPCRIPDETGPKFHPESWNSNANIFFIDQPVGVGFSYAEFGETVSTSEEAAVDIAAFVSIFFDHFSQFEGRGFHMAGESYGGRYIPLFASAVYDNNARRVDAGLSPINLKSAIIGNGMTDSFKMIPSYYDMACTPASIKPFVDISSCVQMKQIADRCDKWMKKACVDHFDHIDCAAAYNFCQLSYAGPFYATGKNPYDVSKPCEGGLSSSLCYPETSHVLNYLNNATNRQMMGVDSTPAIPKNMTSCTPFVSTDFALTGDILHPTTHYVSALLDRGIRVLIYVGAYDWICNHVGNERWVLGMEWSGKEEFGSVEKREWVFDGERAGVTRSAKGLTFATIDGAGHMVPHDKPKQALAMVQRWLANEDL</sequence>
<evidence type="ECO:0000313" key="9">
    <source>
        <dbReference type="Proteomes" id="UP000629468"/>
    </source>
</evidence>
<comment type="caution">
    <text evidence="8">The sequence shown here is derived from an EMBL/GenBank/DDBJ whole genome shotgun (WGS) entry which is preliminary data.</text>
</comment>
<evidence type="ECO:0000256" key="1">
    <source>
        <dbReference type="ARBA" id="ARBA00009431"/>
    </source>
</evidence>
<gene>
    <name evidence="8" type="ORF">Agabi119p4_1376</name>
</gene>
<name>A0A8H7FCX5_AGABI</name>
<dbReference type="GO" id="GO:0006508">
    <property type="term" value="P:proteolysis"/>
    <property type="evidence" value="ECO:0007669"/>
    <property type="project" value="UniProtKB-KW"/>
</dbReference>
<keyword evidence="4 7" id="KW-0732">Signal</keyword>
<dbReference type="PANTHER" id="PTHR11802">
    <property type="entry name" value="SERINE PROTEASE FAMILY S10 SERINE CARBOXYPEPTIDASE"/>
    <property type="match status" value="1"/>
</dbReference>
<dbReference type="SUPFAM" id="SSF53474">
    <property type="entry name" value="alpha/beta-Hydrolases"/>
    <property type="match status" value="1"/>
</dbReference>
<dbReference type="InterPro" id="IPR029058">
    <property type="entry name" value="AB_hydrolase_fold"/>
</dbReference>
<dbReference type="EC" id="3.4.16.-" evidence="7"/>
<proteinExistence type="inferred from homology"/>
<evidence type="ECO:0000256" key="4">
    <source>
        <dbReference type="ARBA" id="ARBA00022729"/>
    </source>
</evidence>
<dbReference type="PANTHER" id="PTHR11802:SF113">
    <property type="entry name" value="SERINE CARBOXYPEPTIDASE CTSA-4.1"/>
    <property type="match status" value="1"/>
</dbReference>
<dbReference type="Pfam" id="PF00450">
    <property type="entry name" value="Peptidase_S10"/>
    <property type="match status" value="1"/>
</dbReference>
<dbReference type="PRINTS" id="PR00724">
    <property type="entry name" value="CRBOXYPTASEC"/>
</dbReference>
<evidence type="ECO:0000256" key="7">
    <source>
        <dbReference type="RuleBase" id="RU361156"/>
    </source>
</evidence>
<dbReference type="GO" id="GO:0000324">
    <property type="term" value="C:fungal-type vacuole"/>
    <property type="evidence" value="ECO:0007669"/>
    <property type="project" value="TreeGrafter"/>
</dbReference>
<keyword evidence="2 7" id="KW-0121">Carboxypeptidase</keyword>
<comment type="similarity">
    <text evidence="1 7">Belongs to the peptidase S10 family.</text>
</comment>
<dbReference type="InterPro" id="IPR001563">
    <property type="entry name" value="Peptidase_S10"/>
</dbReference>
<dbReference type="Gene3D" id="3.40.50.1820">
    <property type="entry name" value="alpha/beta hydrolase"/>
    <property type="match status" value="1"/>
</dbReference>
<dbReference type="Gene3D" id="1.10.287.410">
    <property type="match status" value="1"/>
</dbReference>
<evidence type="ECO:0000256" key="6">
    <source>
        <dbReference type="ARBA" id="ARBA00023180"/>
    </source>
</evidence>
<feature type="chain" id="PRO_5034432838" description="Carboxypeptidase" evidence="7">
    <location>
        <begin position="18"/>
        <end position="517"/>
    </location>
</feature>
<dbReference type="Proteomes" id="UP000629468">
    <property type="component" value="Unassembled WGS sequence"/>
</dbReference>
<keyword evidence="5 7" id="KW-0378">Hydrolase</keyword>
<dbReference type="AlphaFoldDB" id="A0A8H7FCX5"/>
<evidence type="ECO:0000256" key="3">
    <source>
        <dbReference type="ARBA" id="ARBA00022670"/>
    </source>
</evidence>
<dbReference type="EMBL" id="JABXXO010000001">
    <property type="protein sequence ID" value="KAF7785211.1"/>
    <property type="molecule type" value="Genomic_DNA"/>
</dbReference>
<dbReference type="GO" id="GO:0004185">
    <property type="term" value="F:serine-type carboxypeptidase activity"/>
    <property type="evidence" value="ECO:0007669"/>
    <property type="project" value="UniProtKB-UniRule"/>
</dbReference>
<protein>
    <recommendedName>
        <fullName evidence="7">Carboxypeptidase</fullName>
        <ecNumber evidence="7">3.4.16.-</ecNumber>
    </recommendedName>
</protein>
<reference evidence="8 9" key="1">
    <citation type="journal article" name="Sci. Rep.">
        <title>Telomere-to-telomere assembled and centromere annotated genomes of the two main subspecies of the button mushroom Agaricus bisporus reveal especially polymorphic chromosome ends.</title>
        <authorList>
            <person name="Sonnenberg A.S.M."/>
            <person name="Sedaghat-Telgerd N."/>
            <person name="Lavrijssen B."/>
            <person name="Ohm R.A."/>
            <person name="Hendrickx P.M."/>
            <person name="Scholtmeijer K."/>
            <person name="Baars J.J.P."/>
            <person name="van Peer A."/>
        </authorList>
    </citation>
    <scope>NUCLEOTIDE SEQUENCE [LARGE SCALE GENOMIC DNA]</scope>
    <source>
        <strain evidence="8 9">H119_p4</strain>
    </source>
</reference>
<dbReference type="PROSITE" id="PS00560">
    <property type="entry name" value="CARBOXYPEPT_SER_HIS"/>
    <property type="match status" value="1"/>
</dbReference>
<accession>A0A8H7FCX5</accession>